<dbReference type="AlphaFoldDB" id="A0A161WI33"/>
<evidence type="ECO:0000313" key="2">
    <source>
        <dbReference type="EMBL" id="KZL70596.1"/>
    </source>
</evidence>
<dbReference type="EMBL" id="LFIW01002438">
    <property type="protein sequence ID" value="KZL70596.1"/>
    <property type="molecule type" value="Genomic_DNA"/>
</dbReference>
<feature type="compositionally biased region" description="Polar residues" evidence="1">
    <location>
        <begin position="97"/>
        <end position="113"/>
    </location>
</feature>
<feature type="region of interest" description="Disordered" evidence="1">
    <location>
        <begin position="1"/>
        <end position="33"/>
    </location>
</feature>
<evidence type="ECO:0000256" key="1">
    <source>
        <dbReference type="SAM" id="MobiDB-lite"/>
    </source>
</evidence>
<proteinExistence type="predicted"/>
<keyword evidence="3" id="KW-1185">Reference proteome</keyword>
<accession>A0A161WI33</accession>
<gene>
    <name evidence="2" type="ORF">CI238_01577</name>
</gene>
<reference evidence="2 3" key="1">
    <citation type="submission" date="2015-06" db="EMBL/GenBank/DDBJ databases">
        <title>Survival trade-offs in plant roots during colonization by closely related pathogenic and mutualistic fungi.</title>
        <authorList>
            <person name="Hacquard S."/>
            <person name="Kracher B."/>
            <person name="Hiruma K."/>
            <person name="Weinman A."/>
            <person name="Muench P."/>
            <person name="Garrido Oter R."/>
            <person name="Ver Loren van Themaat E."/>
            <person name="Dallerey J.-F."/>
            <person name="Damm U."/>
            <person name="Henrissat B."/>
            <person name="Lespinet O."/>
            <person name="Thon M."/>
            <person name="Kemen E."/>
            <person name="McHardy A.C."/>
            <person name="Schulze-Lefert P."/>
            <person name="O'Connell R.J."/>
        </authorList>
    </citation>
    <scope>NUCLEOTIDE SEQUENCE [LARGE SCALE GENOMIC DNA]</scope>
    <source>
        <strain evidence="2 3">MAFF 238704</strain>
    </source>
</reference>
<feature type="non-terminal residue" evidence="2">
    <location>
        <position position="1"/>
    </location>
</feature>
<feature type="region of interest" description="Disordered" evidence="1">
    <location>
        <begin position="83"/>
        <end position="113"/>
    </location>
</feature>
<comment type="caution">
    <text evidence="2">The sequence shown here is derived from an EMBL/GenBank/DDBJ whole genome shotgun (WGS) entry which is preliminary data.</text>
</comment>
<evidence type="ECO:0000313" key="3">
    <source>
        <dbReference type="Proteomes" id="UP000076584"/>
    </source>
</evidence>
<protein>
    <submittedName>
        <fullName evidence="2">Uncharacterized protein</fullName>
    </submittedName>
</protein>
<dbReference type="Proteomes" id="UP000076584">
    <property type="component" value="Unassembled WGS sequence"/>
</dbReference>
<feature type="compositionally biased region" description="Polar residues" evidence="1">
    <location>
        <begin position="22"/>
        <end position="33"/>
    </location>
</feature>
<name>A0A161WI33_COLIC</name>
<sequence>LTSRIKPFPPNSPKLGPPSKPFASSSGSCWSTRASQDSGFLHFGKEQLKLALLKVACPPVHGSPLLRRRQLFLPHPSVPSFLQLPGTSRTPLPPYLSSPQTSPENQQSVPSNSLHKAHLTYARRRRAEGVLPPSSDRTWTSKTIHHSLLATAASRGPAAAATATERAYV</sequence>
<feature type="compositionally biased region" description="Pro residues" evidence="1">
    <location>
        <begin position="7"/>
        <end position="20"/>
    </location>
</feature>
<organism evidence="2 3">
    <name type="scientific">Colletotrichum incanum</name>
    <name type="common">Soybean anthracnose fungus</name>
    <dbReference type="NCBI Taxonomy" id="1573173"/>
    <lineage>
        <taxon>Eukaryota</taxon>
        <taxon>Fungi</taxon>
        <taxon>Dikarya</taxon>
        <taxon>Ascomycota</taxon>
        <taxon>Pezizomycotina</taxon>
        <taxon>Sordariomycetes</taxon>
        <taxon>Hypocreomycetidae</taxon>
        <taxon>Glomerellales</taxon>
        <taxon>Glomerellaceae</taxon>
        <taxon>Colletotrichum</taxon>
        <taxon>Colletotrichum spaethianum species complex</taxon>
    </lineage>
</organism>